<organism evidence="1 2">
    <name type="scientific">Ixodes persulcatus</name>
    <name type="common">Taiga tick</name>
    <dbReference type="NCBI Taxonomy" id="34615"/>
    <lineage>
        <taxon>Eukaryota</taxon>
        <taxon>Metazoa</taxon>
        <taxon>Ecdysozoa</taxon>
        <taxon>Arthropoda</taxon>
        <taxon>Chelicerata</taxon>
        <taxon>Arachnida</taxon>
        <taxon>Acari</taxon>
        <taxon>Parasitiformes</taxon>
        <taxon>Ixodida</taxon>
        <taxon>Ixodoidea</taxon>
        <taxon>Ixodidae</taxon>
        <taxon>Ixodinae</taxon>
        <taxon>Ixodes</taxon>
    </lineage>
</organism>
<name>A0AC60P1Y8_IXOPE</name>
<keyword evidence="2" id="KW-1185">Reference proteome</keyword>
<evidence type="ECO:0000313" key="2">
    <source>
        <dbReference type="Proteomes" id="UP000805193"/>
    </source>
</evidence>
<dbReference type="EMBL" id="JABSTQ010011274">
    <property type="protein sequence ID" value="KAG0413312.1"/>
    <property type="molecule type" value="Genomic_DNA"/>
</dbReference>
<comment type="caution">
    <text evidence="1">The sequence shown here is derived from an EMBL/GenBank/DDBJ whole genome shotgun (WGS) entry which is preliminary data.</text>
</comment>
<accession>A0AC60P1Y8</accession>
<feature type="non-terminal residue" evidence="1">
    <location>
        <position position="268"/>
    </location>
</feature>
<dbReference type="Proteomes" id="UP000805193">
    <property type="component" value="Unassembled WGS sequence"/>
</dbReference>
<proteinExistence type="predicted"/>
<sequence length="268" mass="30346">TTRRSKICLGTFAGICGVLLLIGILGHVYFPSILKGQVAKQMQLREGSETLEKWSNVKVPIYISFHLFNITNPEEFGNGSKAVVQQAGPYVYREYRRKEIQGFNEPRNTVQYFDRKSFVFEPSMSAGSEEDTVYVLNVPVVAIAAMTRKHVPSVAAKLIMPVVDAMMRKHNETLAMKRMAKEMLFEGYEVAPMKDLMRLAKAFLPNLNNPLKNNTFGLFYGKNNSHDGLYSVYTGVDDSSKFAKLEEWNNHKQLPFWKGPTCNMINGT</sequence>
<gene>
    <name evidence="1" type="ORF">HPB47_009553</name>
</gene>
<reference evidence="1 2" key="1">
    <citation type="journal article" date="2020" name="Cell">
        <title>Large-Scale Comparative Analyses of Tick Genomes Elucidate Their Genetic Diversity and Vector Capacities.</title>
        <authorList>
            <consortium name="Tick Genome and Microbiome Consortium (TIGMIC)"/>
            <person name="Jia N."/>
            <person name="Wang J."/>
            <person name="Shi W."/>
            <person name="Du L."/>
            <person name="Sun Y."/>
            <person name="Zhan W."/>
            <person name="Jiang J.F."/>
            <person name="Wang Q."/>
            <person name="Zhang B."/>
            <person name="Ji P."/>
            <person name="Bell-Sakyi L."/>
            <person name="Cui X.M."/>
            <person name="Yuan T.T."/>
            <person name="Jiang B.G."/>
            <person name="Yang W.F."/>
            <person name="Lam T.T."/>
            <person name="Chang Q.C."/>
            <person name="Ding S.J."/>
            <person name="Wang X.J."/>
            <person name="Zhu J.G."/>
            <person name="Ruan X.D."/>
            <person name="Zhao L."/>
            <person name="Wei J.T."/>
            <person name="Ye R.Z."/>
            <person name="Que T.C."/>
            <person name="Du C.H."/>
            <person name="Zhou Y.H."/>
            <person name="Cheng J.X."/>
            <person name="Dai P.F."/>
            <person name="Guo W.B."/>
            <person name="Han X.H."/>
            <person name="Huang E.J."/>
            <person name="Li L.F."/>
            <person name="Wei W."/>
            <person name="Gao Y.C."/>
            <person name="Liu J.Z."/>
            <person name="Shao H.Z."/>
            <person name="Wang X."/>
            <person name="Wang C.C."/>
            <person name="Yang T.C."/>
            <person name="Huo Q.B."/>
            <person name="Li W."/>
            <person name="Chen H.Y."/>
            <person name="Chen S.E."/>
            <person name="Zhou L.G."/>
            <person name="Ni X.B."/>
            <person name="Tian J.H."/>
            <person name="Sheng Y."/>
            <person name="Liu T."/>
            <person name="Pan Y.S."/>
            <person name="Xia L.Y."/>
            <person name="Li J."/>
            <person name="Zhao F."/>
            <person name="Cao W.C."/>
        </authorList>
    </citation>
    <scope>NUCLEOTIDE SEQUENCE [LARGE SCALE GENOMIC DNA]</scope>
    <source>
        <strain evidence="1">Iper-2018</strain>
    </source>
</reference>
<evidence type="ECO:0000313" key="1">
    <source>
        <dbReference type="EMBL" id="KAG0413312.1"/>
    </source>
</evidence>
<feature type="non-terminal residue" evidence="1">
    <location>
        <position position="1"/>
    </location>
</feature>
<protein>
    <submittedName>
        <fullName evidence="1">Uncharacterized protein</fullName>
    </submittedName>
</protein>